<gene>
    <name evidence="8" type="ORF">EJ02DRAFT_478907</name>
</gene>
<feature type="domain" description="Rhodopsin" evidence="7">
    <location>
        <begin position="22"/>
        <end position="273"/>
    </location>
</feature>
<feature type="transmembrane region" description="Helical" evidence="6">
    <location>
        <begin position="258"/>
        <end position="276"/>
    </location>
</feature>
<feature type="transmembrane region" description="Helical" evidence="6">
    <location>
        <begin position="41"/>
        <end position="65"/>
    </location>
</feature>
<keyword evidence="4 6" id="KW-0472">Membrane</keyword>
<dbReference type="AlphaFoldDB" id="A0A6A5SXH1"/>
<feature type="transmembrane region" description="Helical" evidence="6">
    <location>
        <begin position="98"/>
        <end position="118"/>
    </location>
</feature>
<comment type="subcellular location">
    <subcellularLocation>
        <location evidence="1">Membrane</location>
        <topology evidence="1">Multi-pass membrane protein</topology>
    </subcellularLocation>
</comment>
<dbReference type="EMBL" id="ML976013">
    <property type="protein sequence ID" value="KAF1944973.1"/>
    <property type="molecule type" value="Genomic_DNA"/>
</dbReference>
<accession>A0A6A5SXH1</accession>
<dbReference type="PANTHER" id="PTHR33048:SF2">
    <property type="entry name" value="SRPK"/>
    <property type="match status" value="1"/>
</dbReference>
<dbReference type="InterPro" id="IPR049326">
    <property type="entry name" value="Rhodopsin_dom_fungi"/>
</dbReference>
<keyword evidence="9" id="KW-1185">Reference proteome</keyword>
<feature type="transmembrane region" description="Helical" evidence="6">
    <location>
        <begin position="6"/>
        <end position="26"/>
    </location>
</feature>
<dbReference type="OrthoDB" id="2988756at2759"/>
<reference evidence="8" key="1">
    <citation type="journal article" date="2020" name="Stud. Mycol.">
        <title>101 Dothideomycetes genomes: a test case for predicting lifestyles and emergence of pathogens.</title>
        <authorList>
            <person name="Haridas S."/>
            <person name="Albert R."/>
            <person name="Binder M."/>
            <person name="Bloem J."/>
            <person name="Labutti K."/>
            <person name="Salamov A."/>
            <person name="Andreopoulos B."/>
            <person name="Baker S."/>
            <person name="Barry K."/>
            <person name="Bills G."/>
            <person name="Bluhm B."/>
            <person name="Cannon C."/>
            <person name="Castanera R."/>
            <person name="Culley D."/>
            <person name="Daum C."/>
            <person name="Ezra D."/>
            <person name="Gonzalez J."/>
            <person name="Henrissat B."/>
            <person name="Kuo A."/>
            <person name="Liang C."/>
            <person name="Lipzen A."/>
            <person name="Lutzoni F."/>
            <person name="Magnuson J."/>
            <person name="Mondo S."/>
            <person name="Nolan M."/>
            <person name="Ohm R."/>
            <person name="Pangilinan J."/>
            <person name="Park H.-J."/>
            <person name="Ramirez L."/>
            <person name="Alfaro M."/>
            <person name="Sun H."/>
            <person name="Tritt A."/>
            <person name="Yoshinaga Y."/>
            <person name="Zwiers L.-H."/>
            <person name="Turgeon B."/>
            <person name="Goodwin S."/>
            <person name="Spatafora J."/>
            <person name="Crous P."/>
            <person name="Grigoriev I."/>
        </authorList>
    </citation>
    <scope>NUCLEOTIDE SEQUENCE</scope>
    <source>
        <strain evidence="8">CBS 161.51</strain>
    </source>
</reference>
<evidence type="ECO:0000313" key="9">
    <source>
        <dbReference type="Proteomes" id="UP000800038"/>
    </source>
</evidence>
<sequence>MIPNFIAEAWSELAIGLVFIALRLYFRYTQAGWRGLRMDDYLMVFAGILYVFETLAAHMIVAQWLGGANNSFTPEKRASLKPSDQEWKFAVLGSKAHIFGWFMYTGIIWTLKSCWTIYYSRMTDGISTMDVRIKLAWVLNGTTYMAALCMILFNCWPLHRQWQIYPDPGGNCYPGASKLNVTFITVINIVTDLFLMAIPIPIIYHARLSLKRKISLFLLFSGGHVVIVFSLLRCVVLVTVSPTTSSKAGPWSVRESFVAVLISNLPMVFPLFKGYFSTASSMMSSRQLHNTSYPLAEIKQTHTAASSKTHSARTNKKTRIMLHPPDIPNGTAWGSDEAIICIERIGGWGGRDWAVEEGEEG</sequence>
<dbReference type="Pfam" id="PF20684">
    <property type="entry name" value="Fung_rhodopsin"/>
    <property type="match status" value="1"/>
</dbReference>
<comment type="similarity">
    <text evidence="5">Belongs to the SAT4 family.</text>
</comment>
<evidence type="ECO:0000256" key="5">
    <source>
        <dbReference type="ARBA" id="ARBA00038359"/>
    </source>
</evidence>
<dbReference type="GO" id="GO:0016020">
    <property type="term" value="C:membrane"/>
    <property type="evidence" value="ECO:0007669"/>
    <property type="project" value="UniProtKB-SubCell"/>
</dbReference>
<evidence type="ECO:0000256" key="4">
    <source>
        <dbReference type="ARBA" id="ARBA00023136"/>
    </source>
</evidence>
<evidence type="ECO:0000256" key="3">
    <source>
        <dbReference type="ARBA" id="ARBA00022989"/>
    </source>
</evidence>
<proteinExistence type="inferred from homology"/>
<feature type="transmembrane region" description="Helical" evidence="6">
    <location>
        <begin position="138"/>
        <end position="159"/>
    </location>
</feature>
<evidence type="ECO:0000259" key="7">
    <source>
        <dbReference type="Pfam" id="PF20684"/>
    </source>
</evidence>
<evidence type="ECO:0000313" key="8">
    <source>
        <dbReference type="EMBL" id="KAF1944973.1"/>
    </source>
</evidence>
<evidence type="ECO:0000256" key="2">
    <source>
        <dbReference type="ARBA" id="ARBA00022692"/>
    </source>
</evidence>
<keyword evidence="2 6" id="KW-0812">Transmembrane</keyword>
<dbReference type="InterPro" id="IPR052337">
    <property type="entry name" value="SAT4-like"/>
</dbReference>
<protein>
    <recommendedName>
        <fullName evidence="7">Rhodopsin domain-containing protein</fullName>
    </recommendedName>
</protein>
<organism evidence="8 9">
    <name type="scientific">Clathrospora elynae</name>
    <dbReference type="NCBI Taxonomy" id="706981"/>
    <lineage>
        <taxon>Eukaryota</taxon>
        <taxon>Fungi</taxon>
        <taxon>Dikarya</taxon>
        <taxon>Ascomycota</taxon>
        <taxon>Pezizomycotina</taxon>
        <taxon>Dothideomycetes</taxon>
        <taxon>Pleosporomycetidae</taxon>
        <taxon>Pleosporales</taxon>
        <taxon>Diademaceae</taxon>
        <taxon>Clathrospora</taxon>
    </lineage>
</organism>
<dbReference type="PANTHER" id="PTHR33048">
    <property type="entry name" value="PTH11-LIKE INTEGRAL MEMBRANE PROTEIN (AFU_ORTHOLOGUE AFUA_5G11245)"/>
    <property type="match status" value="1"/>
</dbReference>
<name>A0A6A5SXH1_9PLEO</name>
<dbReference type="Proteomes" id="UP000800038">
    <property type="component" value="Unassembled WGS sequence"/>
</dbReference>
<evidence type="ECO:0000256" key="1">
    <source>
        <dbReference type="ARBA" id="ARBA00004141"/>
    </source>
</evidence>
<feature type="transmembrane region" description="Helical" evidence="6">
    <location>
        <begin position="216"/>
        <end position="238"/>
    </location>
</feature>
<feature type="transmembrane region" description="Helical" evidence="6">
    <location>
        <begin position="179"/>
        <end position="204"/>
    </location>
</feature>
<evidence type="ECO:0000256" key="6">
    <source>
        <dbReference type="SAM" id="Phobius"/>
    </source>
</evidence>
<keyword evidence="3 6" id="KW-1133">Transmembrane helix</keyword>